<evidence type="ECO:0000256" key="6">
    <source>
        <dbReference type="ARBA" id="ARBA00023136"/>
    </source>
</evidence>
<reference evidence="10 11" key="1">
    <citation type="submission" date="2020-08" db="EMBL/GenBank/DDBJ databases">
        <title>Sequencing the genomes of 1000 actinobacteria strains.</title>
        <authorList>
            <person name="Klenk H.-P."/>
        </authorList>
    </citation>
    <scope>NUCLEOTIDE SEQUENCE [LARGE SCALE GENOMIC DNA]</scope>
    <source>
        <strain evidence="10 11">DSM 44786</strain>
    </source>
</reference>
<accession>A0A7W7SKK1</accession>
<dbReference type="PANTHER" id="PTHR43744:SF9">
    <property type="entry name" value="POLYGALACTURONAN_RHAMNOGALACTURONAN TRANSPORT SYSTEM PERMEASE PROTEIN YTCP"/>
    <property type="match status" value="1"/>
</dbReference>
<feature type="transmembrane region" description="Helical" evidence="7">
    <location>
        <begin position="100"/>
        <end position="129"/>
    </location>
</feature>
<dbReference type="EMBL" id="JACHJR010000001">
    <property type="protein sequence ID" value="MBB4951011.1"/>
    <property type="molecule type" value="Genomic_DNA"/>
</dbReference>
<keyword evidence="11" id="KW-1185">Reference proteome</keyword>
<dbReference type="Pfam" id="PF00528">
    <property type="entry name" value="BPD_transp_1"/>
    <property type="match status" value="1"/>
</dbReference>
<keyword evidence="2 7" id="KW-0813">Transport</keyword>
<sequence length="324" mass="34612">MTNVLTIGRTGGKRDTETRAARRRARAARPPWEEPPTTAGQAAKGMTLGAMLAVVLVPLWIVVLTSFSTPGAVNRAGGLVIWPDGLTTEAYRQMLSDSTVLTALTVSLGITVVGTAVSMAVSILCAYGLSRPRSLGHRSVLVLLIVTMFVSGGLIPTFLVVTGLGGYGQWWALILPGAVSVFNILVLRAFYSDTSSELIDAARMDGAGEWRILWSVVLPTSRAVTAVTALFYAVGYWNSFFNVMLYLPTDAEKWPLQYVLLTYVNRGNGLPGSVNAGFGSIQAQTAPLSLQMAVVVLTLVPLLLVYPFVQKHLRTGVLTGAIKG</sequence>
<comment type="caution">
    <text evidence="10">The sequence shown here is derived from an EMBL/GenBank/DDBJ whole genome shotgun (WGS) entry which is preliminary data.</text>
</comment>
<keyword evidence="5 7" id="KW-1133">Transmembrane helix</keyword>
<evidence type="ECO:0000256" key="4">
    <source>
        <dbReference type="ARBA" id="ARBA00022692"/>
    </source>
</evidence>
<evidence type="ECO:0000256" key="5">
    <source>
        <dbReference type="ARBA" id="ARBA00022989"/>
    </source>
</evidence>
<feature type="transmembrane region" description="Helical" evidence="7">
    <location>
        <begin position="170"/>
        <end position="191"/>
    </location>
</feature>
<dbReference type="PROSITE" id="PS50928">
    <property type="entry name" value="ABC_TM1"/>
    <property type="match status" value="1"/>
</dbReference>
<dbReference type="RefSeq" id="WP_184922675.1">
    <property type="nucleotide sequence ID" value="NZ_JACHJR010000001.1"/>
</dbReference>
<keyword evidence="6 7" id="KW-0472">Membrane</keyword>
<proteinExistence type="inferred from homology"/>
<evidence type="ECO:0000256" key="3">
    <source>
        <dbReference type="ARBA" id="ARBA00022475"/>
    </source>
</evidence>
<keyword evidence="3" id="KW-1003">Cell membrane</keyword>
<feature type="region of interest" description="Disordered" evidence="8">
    <location>
        <begin position="1"/>
        <end position="40"/>
    </location>
</feature>
<evidence type="ECO:0000313" key="10">
    <source>
        <dbReference type="EMBL" id="MBB4951011.1"/>
    </source>
</evidence>
<organism evidence="10 11">
    <name type="scientific">Kitasatospora gansuensis</name>
    <dbReference type="NCBI Taxonomy" id="258050"/>
    <lineage>
        <taxon>Bacteria</taxon>
        <taxon>Bacillati</taxon>
        <taxon>Actinomycetota</taxon>
        <taxon>Actinomycetes</taxon>
        <taxon>Kitasatosporales</taxon>
        <taxon>Streptomycetaceae</taxon>
        <taxon>Kitasatospora</taxon>
    </lineage>
</organism>
<protein>
    <submittedName>
        <fullName evidence="10">Multiple sugar transport system permease protein/putative aldouronate transport system permease protein</fullName>
    </submittedName>
</protein>
<comment type="similarity">
    <text evidence="7">Belongs to the binding-protein-dependent transport system permease family.</text>
</comment>
<evidence type="ECO:0000256" key="8">
    <source>
        <dbReference type="SAM" id="MobiDB-lite"/>
    </source>
</evidence>
<feature type="transmembrane region" description="Helical" evidence="7">
    <location>
        <begin position="212"/>
        <end position="237"/>
    </location>
</feature>
<dbReference type="InterPro" id="IPR035906">
    <property type="entry name" value="MetI-like_sf"/>
</dbReference>
<dbReference type="Proteomes" id="UP000573327">
    <property type="component" value="Unassembled WGS sequence"/>
</dbReference>
<gene>
    <name evidence="10" type="ORF">F4556_006546</name>
</gene>
<dbReference type="Gene3D" id="1.10.3720.10">
    <property type="entry name" value="MetI-like"/>
    <property type="match status" value="1"/>
</dbReference>
<evidence type="ECO:0000259" key="9">
    <source>
        <dbReference type="PROSITE" id="PS50928"/>
    </source>
</evidence>
<evidence type="ECO:0000256" key="1">
    <source>
        <dbReference type="ARBA" id="ARBA00004651"/>
    </source>
</evidence>
<feature type="domain" description="ABC transmembrane type-1" evidence="9">
    <location>
        <begin position="104"/>
        <end position="309"/>
    </location>
</feature>
<keyword evidence="4 7" id="KW-0812">Transmembrane</keyword>
<feature type="transmembrane region" description="Helical" evidence="7">
    <location>
        <begin position="48"/>
        <end position="67"/>
    </location>
</feature>
<dbReference type="GO" id="GO:0005886">
    <property type="term" value="C:plasma membrane"/>
    <property type="evidence" value="ECO:0007669"/>
    <property type="project" value="UniProtKB-SubCell"/>
</dbReference>
<comment type="subcellular location">
    <subcellularLocation>
        <location evidence="1 7">Cell membrane</location>
        <topology evidence="1 7">Multi-pass membrane protein</topology>
    </subcellularLocation>
</comment>
<dbReference type="SUPFAM" id="SSF161098">
    <property type="entry name" value="MetI-like"/>
    <property type="match status" value="1"/>
</dbReference>
<feature type="transmembrane region" description="Helical" evidence="7">
    <location>
        <begin position="288"/>
        <end position="309"/>
    </location>
</feature>
<name>A0A7W7SKK1_9ACTN</name>
<evidence type="ECO:0000256" key="2">
    <source>
        <dbReference type="ARBA" id="ARBA00022448"/>
    </source>
</evidence>
<dbReference type="AlphaFoldDB" id="A0A7W7SKK1"/>
<dbReference type="CDD" id="cd06261">
    <property type="entry name" value="TM_PBP2"/>
    <property type="match status" value="1"/>
</dbReference>
<evidence type="ECO:0000313" key="11">
    <source>
        <dbReference type="Proteomes" id="UP000573327"/>
    </source>
</evidence>
<evidence type="ECO:0000256" key="7">
    <source>
        <dbReference type="RuleBase" id="RU363032"/>
    </source>
</evidence>
<dbReference type="PANTHER" id="PTHR43744">
    <property type="entry name" value="ABC TRANSPORTER PERMEASE PROTEIN MG189-RELATED-RELATED"/>
    <property type="match status" value="1"/>
</dbReference>
<feature type="transmembrane region" description="Helical" evidence="7">
    <location>
        <begin position="141"/>
        <end position="164"/>
    </location>
</feature>
<keyword evidence="10" id="KW-0762">Sugar transport</keyword>
<dbReference type="GO" id="GO:0055085">
    <property type="term" value="P:transmembrane transport"/>
    <property type="evidence" value="ECO:0007669"/>
    <property type="project" value="InterPro"/>
</dbReference>
<dbReference type="InterPro" id="IPR000515">
    <property type="entry name" value="MetI-like"/>
</dbReference>